<keyword evidence="3" id="KW-1185">Reference proteome</keyword>
<accession>A0ABU4YHQ5</accession>
<evidence type="ECO:0000313" key="2">
    <source>
        <dbReference type="EMBL" id="MDX8485469.1"/>
    </source>
</evidence>
<feature type="region of interest" description="Disordered" evidence="1">
    <location>
        <begin position="1"/>
        <end position="42"/>
    </location>
</feature>
<proteinExistence type="predicted"/>
<evidence type="ECO:0000313" key="3">
    <source>
        <dbReference type="Proteomes" id="UP001280156"/>
    </source>
</evidence>
<organism evidence="2 3">
    <name type="scientific">Mesorhizobium humile</name>
    <dbReference type="NCBI Taxonomy" id="3072313"/>
    <lineage>
        <taxon>Bacteria</taxon>
        <taxon>Pseudomonadati</taxon>
        <taxon>Pseudomonadota</taxon>
        <taxon>Alphaproteobacteria</taxon>
        <taxon>Hyphomicrobiales</taxon>
        <taxon>Phyllobacteriaceae</taxon>
        <taxon>Mesorhizobium</taxon>
    </lineage>
</organism>
<dbReference type="Proteomes" id="UP001280156">
    <property type="component" value="Unassembled WGS sequence"/>
</dbReference>
<protein>
    <submittedName>
        <fullName evidence="2">Uncharacterized protein</fullName>
    </submittedName>
</protein>
<dbReference type="EMBL" id="JAVIIV010000004">
    <property type="protein sequence ID" value="MDX8485469.1"/>
    <property type="molecule type" value="Genomic_DNA"/>
</dbReference>
<sequence>MILQKAASGLKPSCKNFFGTPRECRPDPGREGKKPKREPFEVDDGCTHLPMLALPVKVPRQRNIMPTRRADVLPADLVVAMPDWPFARALHGILLRLMSNADNLEEDRERHAATGVIKS</sequence>
<dbReference type="RefSeq" id="WP_320295998.1">
    <property type="nucleotide sequence ID" value="NZ_JAVIIU010000006.1"/>
</dbReference>
<feature type="compositionally biased region" description="Basic and acidic residues" evidence="1">
    <location>
        <begin position="22"/>
        <end position="40"/>
    </location>
</feature>
<name>A0ABU4YHQ5_9HYPH</name>
<gene>
    <name evidence="2" type="ORF">RFM52_09705</name>
</gene>
<evidence type="ECO:0000256" key="1">
    <source>
        <dbReference type="SAM" id="MobiDB-lite"/>
    </source>
</evidence>
<reference evidence="2 3" key="1">
    <citation type="submission" date="2023-08" db="EMBL/GenBank/DDBJ databases">
        <title>Implementing the SeqCode for naming new Mesorhizobium species isolated from Vachellia karroo root nodules.</title>
        <authorList>
            <person name="Van Lill M."/>
        </authorList>
    </citation>
    <scope>NUCLEOTIDE SEQUENCE [LARGE SCALE GENOMIC DNA]</scope>
    <source>
        <strain evidence="2 3">VK2B</strain>
    </source>
</reference>
<comment type="caution">
    <text evidence="2">The sequence shown here is derived from an EMBL/GenBank/DDBJ whole genome shotgun (WGS) entry which is preliminary data.</text>
</comment>